<feature type="transmembrane region" description="Helical" evidence="3">
    <location>
        <begin position="258"/>
        <end position="284"/>
    </location>
</feature>
<keyword evidence="3" id="KW-1133">Transmembrane helix</keyword>
<dbReference type="EMBL" id="JADBEF010000001">
    <property type="protein sequence ID" value="MBE1558359.1"/>
    <property type="molecule type" value="Genomic_DNA"/>
</dbReference>
<evidence type="ECO:0000256" key="4">
    <source>
        <dbReference type="SAM" id="SignalP"/>
    </source>
</evidence>
<gene>
    <name evidence="6" type="ORF">H4W81_001138</name>
</gene>
<evidence type="ECO:0000256" key="1">
    <source>
        <dbReference type="SAM" id="Coils"/>
    </source>
</evidence>
<organism evidence="6 7">
    <name type="scientific">Nonomuraea africana</name>
    <dbReference type="NCBI Taxonomy" id="46171"/>
    <lineage>
        <taxon>Bacteria</taxon>
        <taxon>Bacillati</taxon>
        <taxon>Actinomycetota</taxon>
        <taxon>Actinomycetes</taxon>
        <taxon>Streptosporangiales</taxon>
        <taxon>Streptosporangiaceae</taxon>
        <taxon>Nonomuraea</taxon>
    </lineage>
</organism>
<keyword evidence="1" id="KW-0175">Coiled coil</keyword>
<evidence type="ECO:0000259" key="5">
    <source>
        <dbReference type="Pfam" id="PF14257"/>
    </source>
</evidence>
<protein>
    <recommendedName>
        <fullName evidence="5">DUF4349 domain-containing protein</fullName>
    </recommendedName>
</protein>
<feature type="signal peptide" evidence="4">
    <location>
        <begin position="1"/>
        <end position="21"/>
    </location>
</feature>
<dbReference type="InterPro" id="IPR025645">
    <property type="entry name" value="DUF4349"/>
</dbReference>
<sequence length="349" mass="35788">MSRFRYGIALTAAGAALFLSACGGGERTASAPQAVSAAAAPSPARESAETGAGTGEPGQAAQVKIAPEQRSVIYVSRLTVRAKDVTKAADQAKQLVTGAGGYLASEESDASGGGEGSSTLVFKIPPAAYPQVLDKLGKQLGQRESLQQNTTDVTEEVADVASRLKSAEQALAAMRALLSKADTVGQVIEVEREIAAREAELESLQARQKALASQVAMATLTLRLIGPVAEVAEPSDEPAGFLGGLKAGWSALVGFVKVALTVIGVLLPWLVVIVPLAVGILVLVRRSNARRPAPPRAWAPPAPVAHGAPSRPQPEGAPSRPQPEGAPSRAQSGEAPSRPRSEDEGAPSA</sequence>
<reference evidence="6 7" key="1">
    <citation type="submission" date="2020-10" db="EMBL/GenBank/DDBJ databases">
        <title>Sequencing the genomes of 1000 actinobacteria strains.</title>
        <authorList>
            <person name="Klenk H.-P."/>
        </authorList>
    </citation>
    <scope>NUCLEOTIDE SEQUENCE [LARGE SCALE GENOMIC DNA]</scope>
    <source>
        <strain evidence="6 7">DSM 43748</strain>
    </source>
</reference>
<dbReference type="Pfam" id="PF14257">
    <property type="entry name" value="DUF4349"/>
    <property type="match status" value="1"/>
</dbReference>
<accession>A0ABR9K8M4</accession>
<feature type="region of interest" description="Disordered" evidence="2">
    <location>
        <begin position="291"/>
        <end position="349"/>
    </location>
</feature>
<keyword evidence="3" id="KW-0472">Membrane</keyword>
<evidence type="ECO:0000313" key="6">
    <source>
        <dbReference type="EMBL" id="MBE1558359.1"/>
    </source>
</evidence>
<feature type="domain" description="DUF4349" evidence="5">
    <location>
        <begin position="70"/>
        <end position="280"/>
    </location>
</feature>
<evidence type="ECO:0000256" key="2">
    <source>
        <dbReference type="SAM" id="MobiDB-lite"/>
    </source>
</evidence>
<feature type="compositionally biased region" description="Pro residues" evidence="2">
    <location>
        <begin position="292"/>
        <end position="303"/>
    </location>
</feature>
<feature type="region of interest" description="Disordered" evidence="2">
    <location>
        <begin position="33"/>
        <end position="62"/>
    </location>
</feature>
<evidence type="ECO:0000313" key="7">
    <source>
        <dbReference type="Proteomes" id="UP000661607"/>
    </source>
</evidence>
<comment type="caution">
    <text evidence="6">The sequence shown here is derived from an EMBL/GenBank/DDBJ whole genome shotgun (WGS) entry which is preliminary data.</text>
</comment>
<keyword evidence="3" id="KW-0812">Transmembrane</keyword>
<dbReference type="RefSeq" id="WP_192773789.1">
    <property type="nucleotide sequence ID" value="NZ_BAAASY010000003.1"/>
</dbReference>
<dbReference type="PROSITE" id="PS51257">
    <property type="entry name" value="PROKAR_LIPOPROTEIN"/>
    <property type="match status" value="1"/>
</dbReference>
<keyword evidence="7" id="KW-1185">Reference proteome</keyword>
<proteinExistence type="predicted"/>
<evidence type="ECO:0000256" key="3">
    <source>
        <dbReference type="SAM" id="Phobius"/>
    </source>
</evidence>
<keyword evidence="4" id="KW-0732">Signal</keyword>
<feature type="chain" id="PRO_5046781404" description="DUF4349 domain-containing protein" evidence="4">
    <location>
        <begin position="22"/>
        <end position="349"/>
    </location>
</feature>
<dbReference type="Proteomes" id="UP000661607">
    <property type="component" value="Unassembled WGS sequence"/>
</dbReference>
<name>A0ABR9K8M4_9ACTN</name>
<feature type="compositionally biased region" description="Low complexity" evidence="2">
    <location>
        <begin position="33"/>
        <end position="45"/>
    </location>
</feature>
<feature type="coiled-coil region" evidence="1">
    <location>
        <begin position="187"/>
        <end position="214"/>
    </location>
</feature>